<evidence type="ECO:0000256" key="2">
    <source>
        <dbReference type="PROSITE-ProRule" id="PRU00252"/>
    </source>
</evidence>
<dbReference type="GO" id="GO:0003697">
    <property type="term" value="F:single-stranded DNA binding"/>
    <property type="evidence" value="ECO:0007669"/>
    <property type="project" value="InterPro"/>
</dbReference>
<sequence>MNNNFNGGFNPGQQQGFPPQPNGNFNPNQNMNGGNQGGNSGSNSNKPSYNKFVVLANLTKDPEGKTVNNSKVASSSIAVNHPNNQTDFWDIEVWVNQGNSSGTHDFLLDYCKKGRQLLIEGEPYLKRRKRQINGQDVLDQNGKGVYDYYPTIKVTNLTGLAGGQSNNNNNSNQGNQQQGQQNNFNQQAPQPNGGFNPQQQQGGFAPQGNFGAPQGAPGMQQGAPNGQGFGPPSGQFIQR</sequence>
<protein>
    <submittedName>
        <fullName evidence="4">Single-stranded DNA-binding protein</fullName>
    </submittedName>
</protein>
<dbReference type="InterPro" id="IPR012340">
    <property type="entry name" value="NA-bd_OB-fold"/>
</dbReference>
<evidence type="ECO:0000256" key="1">
    <source>
        <dbReference type="ARBA" id="ARBA00023125"/>
    </source>
</evidence>
<dbReference type="Gene3D" id="2.40.50.140">
    <property type="entry name" value="Nucleic acid-binding proteins"/>
    <property type="match status" value="1"/>
</dbReference>
<dbReference type="RefSeq" id="WP_051739365.1">
    <property type="nucleotide sequence ID" value="NZ_BNER01000008.1"/>
</dbReference>
<dbReference type="STRING" id="1462526.BN990_04277"/>
<keyword evidence="1 2" id="KW-0238">DNA-binding</keyword>
<name>A0A024QH63_9BACI</name>
<dbReference type="PROSITE" id="PS50935">
    <property type="entry name" value="SSB"/>
    <property type="match status" value="1"/>
</dbReference>
<dbReference type="Pfam" id="PF00436">
    <property type="entry name" value="SSB"/>
    <property type="match status" value="1"/>
</dbReference>
<dbReference type="AlphaFoldDB" id="A0A024QH63"/>
<feature type="compositionally biased region" description="Low complexity" evidence="3">
    <location>
        <begin position="163"/>
        <end position="224"/>
    </location>
</feature>
<feature type="compositionally biased region" description="Low complexity" evidence="3">
    <location>
        <begin position="1"/>
        <end position="33"/>
    </location>
</feature>
<evidence type="ECO:0000256" key="3">
    <source>
        <dbReference type="SAM" id="MobiDB-lite"/>
    </source>
</evidence>
<evidence type="ECO:0000313" key="5">
    <source>
        <dbReference type="Proteomes" id="UP000028875"/>
    </source>
</evidence>
<accession>A0A024QH63</accession>
<comment type="caution">
    <text evidence="4">The sequence shown here is derived from an EMBL/GenBank/DDBJ whole genome shotgun (WGS) entry which is preliminary data.</text>
</comment>
<dbReference type="SUPFAM" id="SSF50249">
    <property type="entry name" value="Nucleic acid-binding proteins"/>
    <property type="match status" value="1"/>
</dbReference>
<feature type="region of interest" description="Disordered" evidence="3">
    <location>
        <begin position="160"/>
        <end position="239"/>
    </location>
</feature>
<organism evidence="4 5">
    <name type="scientific">Virgibacillus massiliensis</name>
    <dbReference type="NCBI Taxonomy" id="1462526"/>
    <lineage>
        <taxon>Bacteria</taxon>
        <taxon>Bacillati</taxon>
        <taxon>Bacillota</taxon>
        <taxon>Bacilli</taxon>
        <taxon>Bacillales</taxon>
        <taxon>Bacillaceae</taxon>
        <taxon>Virgibacillus</taxon>
    </lineage>
</organism>
<keyword evidence="5" id="KW-1185">Reference proteome</keyword>
<evidence type="ECO:0000313" key="4">
    <source>
        <dbReference type="EMBL" id="CDQ41898.1"/>
    </source>
</evidence>
<dbReference type="Proteomes" id="UP000028875">
    <property type="component" value="Unassembled WGS sequence"/>
</dbReference>
<dbReference type="EMBL" id="CCDP010000003">
    <property type="protein sequence ID" value="CDQ41898.1"/>
    <property type="molecule type" value="Genomic_DNA"/>
</dbReference>
<dbReference type="CDD" id="cd04496">
    <property type="entry name" value="SSB_OBF"/>
    <property type="match status" value="1"/>
</dbReference>
<reference evidence="5" key="2">
    <citation type="submission" date="2014-05" db="EMBL/GenBank/DDBJ databases">
        <title>Draft genome sequence of Virgibacillus massiliensis Vm-5.</title>
        <authorList>
            <person name="Khelaifia S."/>
            <person name="Croce O."/>
            <person name="Lagier J.C."/>
            <person name="Raoult D."/>
        </authorList>
    </citation>
    <scope>NUCLEOTIDE SEQUENCE [LARGE SCALE GENOMIC DNA]</scope>
    <source>
        <strain evidence="5">Vm-5</strain>
    </source>
</reference>
<dbReference type="InterPro" id="IPR000424">
    <property type="entry name" value="Primosome_PriB/ssb"/>
</dbReference>
<gene>
    <name evidence="4" type="ORF">BN990_04277</name>
</gene>
<reference evidence="4 5" key="1">
    <citation type="submission" date="2014-03" db="EMBL/GenBank/DDBJ databases">
        <authorList>
            <person name="Urmite Genomes U."/>
        </authorList>
    </citation>
    <scope>NUCLEOTIDE SEQUENCE [LARGE SCALE GENOMIC DNA]</scope>
    <source>
        <strain evidence="4 5">Vm-5</strain>
    </source>
</reference>
<feature type="region of interest" description="Disordered" evidence="3">
    <location>
        <begin position="1"/>
        <end position="48"/>
    </location>
</feature>
<proteinExistence type="predicted"/>
<dbReference type="OrthoDB" id="2974750at2"/>